<dbReference type="EC" id="2.7.7.59" evidence="9"/>
<protein>
    <submittedName>
        <fullName evidence="9">[Protein-PII] uridylyltransferase / [Protein-PII]-UMP uridylyl-removing enzyme</fullName>
        <ecNumber evidence="9">2.7.7.59</ecNumber>
    </submittedName>
</protein>
<dbReference type="Pfam" id="PF08335">
    <property type="entry name" value="GlnD_UR_UTase"/>
    <property type="match status" value="1"/>
</dbReference>
<feature type="domain" description="ACT" evidence="7">
    <location>
        <begin position="805"/>
        <end position="877"/>
    </location>
</feature>
<dbReference type="PROSITE" id="PS51671">
    <property type="entry name" value="ACT"/>
    <property type="match status" value="2"/>
</dbReference>
<dbReference type="InterPro" id="IPR045865">
    <property type="entry name" value="ACT-like_dom_sf"/>
</dbReference>
<dbReference type="FunFam" id="1.10.3090.10:FF:000005">
    <property type="entry name" value="Bifunctional uridylyltransferase/uridylyl-removing enzyme"/>
    <property type="match status" value="1"/>
</dbReference>
<feature type="domain" description="HD" evidence="8">
    <location>
        <begin position="455"/>
        <end position="577"/>
    </location>
</feature>
<dbReference type="Pfam" id="PF01966">
    <property type="entry name" value="HD"/>
    <property type="match status" value="1"/>
</dbReference>
<sequence length="877" mass="100912">MLSNQIAEIERAFEANTALQQTCRAATKQVIEVLREHLDRNTAITTLIHARANFTDHLLQLAWQHFMPADDDGIALVAVGGYGRGELHPCSDVDVLLLLAQENHHDYQEALSTLITFFWDIGLEIGHSTRTINECIDEATRDITIITNLIETRHLAGPKELLATLQRRIEPNEIWSSATFFEAKEEEQRLRHLKYHDAAYNLEPNVKEGPGGLRDLQMISWVTRRYFNSESLDALLTHQFLTSEEYDSLIKARNFLWRVRFVLHLHTKRSEERLLFNYQQHVAKAFGHLDESIKRAIEGFMKKYYIHIMEVSRLNEMLLQHFREEILSDHNSSPVAINERFQITDAYLEVTSDDVFEKHPPALLELFLILTQRVDIKGVRAATIRLVRSHRHLIDDDFRNNPECRENFITLLRQSHGITHQLRRMNRYGLLAKYIPAFGDIVGQMQHDMFHVYTVDEHTLNVLRNVRRFTVPAFRDEFPNCSKIILQLKKLELLYLGALFHDIAKGRGGDHSQLGKEDAYVFCQHHGLSEQDSNIVAWLVQSHLIMSVTAQRRDISAPDVIAEFAAIVKTQTRLDYLYLLTVADIRGTDPKLWNNWKDSLLFSLYNSTKQALRRGLDKQVDKSELVIDRQKEALALLTQHDHPQIDALWQQLDDDYFLRHSTDEIAWHSNEIINSNVTSTPLIAIHSDSEQGGTKIFIYASDEENLFANTAIALDQLNLDIIDARIITAKNGLTLNTYIVLEHDGHPITDTSRINNIITTLKRIIGRDELSALPTARRLTRRQKHFNNTATRLNFFSEPNSAITVMELITSDRPGLLSLIGKVFVECNVKVHNAKIGTFGEHVEDIFYISDKDDQPISDVNQIEALRESFFKALDNN</sequence>
<gene>
    <name evidence="9" type="ORF">MNBD_GAMMA17-1596</name>
</gene>
<reference evidence="9" key="1">
    <citation type="submission" date="2018-06" db="EMBL/GenBank/DDBJ databases">
        <authorList>
            <person name="Zhirakovskaya E."/>
        </authorList>
    </citation>
    <scope>NUCLEOTIDE SEQUENCE</scope>
</reference>
<dbReference type="GO" id="GO:0016787">
    <property type="term" value="F:hydrolase activity"/>
    <property type="evidence" value="ECO:0007669"/>
    <property type="project" value="UniProtKB-KW"/>
</dbReference>
<keyword evidence="6" id="KW-0511">Multifunctional enzyme</keyword>
<dbReference type="Gene3D" id="1.10.3210.10">
    <property type="entry name" value="Hypothetical protein af1432"/>
    <property type="match status" value="1"/>
</dbReference>
<evidence type="ECO:0000313" key="9">
    <source>
        <dbReference type="EMBL" id="VAW87374.1"/>
    </source>
</evidence>
<keyword evidence="5" id="KW-0460">Magnesium</keyword>
<evidence type="ECO:0000259" key="8">
    <source>
        <dbReference type="PROSITE" id="PS51831"/>
    </source>
</evidence>
<dbReference type="PANTHER" id="PTHR47320:SF1">
    <property type="entry name" value="BIFUNCTIONAL URIDYLYLTRANSFERASE_URIDYLYL-REMOVING ENZYME"/>
    <property type="match status" value="1"/>
</dbReference>
<dbReference type="PIRSF" id="PIRSF006288">
    <property type="entry name" value="PII_uridyltransf"/>
    <property type="match status" value="1"/>
</dbReference>
<dbReference type="InterPro" id="IPR010043">
    <property type="entry name" value="UTase/UR"/>
</dbReference>
<dbReference type="InterPro" id="IPR006674">
    <property type="entry name" value="HD_domain"/>
</dbReference>
<evidence type="ECO:0000256" key="2">
    <source>
        <dbReference type="ARBA" id="ARBA00022695"/>
    </source>
</evidence>
<evidence type="ECO:0000256" key="5">
    <source>
        <dbReference type="ARBA" id="ARBA00022842"/>
    </source>
</evidence>
<dbReference type="SUPFAM" id="SSF81301">
    <property type="entry name" value="Nucleotidyltransferase"/>
    <property type="match status" value="1"/>
</dbReference>
<dbReference type="SUPFAM" id="SSF55021">
    <property type="entry name" value="ACT-like"/>
    <property type="match status" value="1"/>
</dbReference>
<evidence type="ECO:0000256" key="6">
    <source>
        <dbReference type="ARBA" id="ARBA00023268"/>
    </source>
</evidence>
<keyword evidence="3" id="KW-0677">Repeat</keyword>
<dbReference type="CDD" id="cd04900">
    <property type="entry name" value="ACT_UUR-like_1"/>
    <property type="match status" value="1"/>
</dbReference>
<keyword evidence="2 9" id="KW-0548">Nucleotidyltransferase</keyword>
<dbReference type="PROSITE" id="PS51831">
    <property type="entry name" value="HD"/>
    <property type="match status" value="1"/>
</dbReference>
<evidence type="ECO:0000256" key="3">
    <source>
        <dbReference type="ARBA" id="ARBA00022737"/>
    </source>
</evidence>
<dbReference type="AlphaFoldDB" id="A0A3B1A0W1"/>
<dbReference type="CDD" id="cd00077">
    <property type="entry name" value="HDc"/>
    <property type="match status" value="1"/>
</dbReference>
<feature type="domain" description="ACT" evidence="7">
    <location>
        <begin position="695"/>
        <end position="777"/>
    </location>
</feature>
<dbReference type="HAMAP" id="MF_00277">
    <property type="entry name" value="PII_uridylyl_transf"/>
    <property type="match status" value="1"/>
</dbReference>
<organism evidence="9">
    <name type="scientific">hydrothermal vent metagenome</name>
    <dbReference type="NCBI Taxonomy" id="652676"/>
    <lineage>
        <taxon>unclassified sequences</taxon>
        <taxon>metagenomes</taxon>
        <taxon>ecological metagenomes</taxon>
    </lineage>
</organism>
<dbReference type="PANTHER" id="PTHR47320">
    <property type="entry name" value="BIFUNCTIONAL URIDYLYLTRANSFERASE/URIDYLYL-REMOVING ENZYME"/>
    <property type="match status" value="1"/>
</dbReference>
<proteinExistence type="inferred from homology"/>
<dbReference type="CDD" id="cd05401">
    <property type="entry name" value="NT_GlnE_GlnD_like"/>
    <property type="match status" value="1"/>
</dbReference>
<dbReference type="SUPFAM" id="SSF81593">
    <property type="entry name" value="Nucleotidyltransferase substrate binding subunit/domain"/>
    <property type="match status" value="1"/>
</dbReference>
<dbReference type="SMART" id="SM00471">
    <property type="entry name" value="HDc"/>
    <property type="match status" value="1"/>
</dbReference>
<dbReference type="Pfam" id="PF03445">
    <property type="entry name" value="DUF294"/>
    <property type="match status" value="1"/>
</dbReference>
<dbReference type="SUPFAM" id="SSF109604">
    <property type="entry name" value="HD-domain/PDEase-like"/>
    <property type="match status" value="1"/>
</dbReference>
<accession>A0A3B1A0W1</accession>
<dbReference type="InterPro" id="IPR013546">
    <property type="entry name" value="PII_UdlTrfase/GS_AdlTrfase"/>
</dbReference>
<keyword evidence="4" id="KW-0378">Hydrolase</keyword>
<dbReference type="InterPro" id="IPR003607">
    <property type="entry name" value="HD/PDEase_dom"/>
</dbReference>
<dbReference type="GO" id="GO:0008773">
    <property type="term" value="F:[protein-PII] uridylyltransferase activity"/>
    <property type="evidence" value="ECO:0007669"/>
    <property type="project" value="UniProtKB-EC"/>
</dbReference>
<keyword evidence="1 9" id="KW-0808">Transferase</keyword>
<name>A0A3B1A0W1_9ZZZZ</name>
<dbReference type="CDD" id="cd04899">
    <property type="entry name" value="ACT_ACR-UUR-like_2"/>
    <property type="match status" value="1"/>
</dbReference>
<dbReference type="NCBIfam" id="TIGR01693">
    <property type="entry name" value="UTase_glnD"/>
    <property type="match status" value="1"/>
</dbReference>
<dbReference type="Gene3D" id="3.30.460.10">
    <property type="entry name" value="Beta Polymerase, domain 2"/>
    <property type="match status" value="1"/>
</dbReference>
<evidence type="ECO:0000256" key="1">
    <source>
        <dbReference type="ARBA" id="ARBA00022679"/>
    </source>
</evidence>
<dbReference type="InterPro" id="IPR005105">
    <property type="entry name" value="GlnD_Uridyltrans_N"/>
</dbReference>
<dbReference type="EMBL" id="UOFQ01000063">
    <property type="protein sequence ID" value="VAW87374.1"/>
    <property type="molecule type" value="Genomic_DNA"/>
</dbReference>
<evidence type="ECO:0000256" key="4">
    <source>
        <dbReference type="ARBA" id="ARBA00022801"/>
    </source>
</evidence>
<dbReference type="InterPro" id="IPR002912">
    <property type="entry name" value="ACT_dom"/>
</dbReference>
<dbReference type="InterPro" id="IPR043519">
    <property type="entry name" value="NT_sf"/>
</dbReference>
<evidence type="ECO:0000259" key="7">
    <source>
        <dbReference type="PROSITE" id="PS51671"/>
    </source>
</evidence>